<dbReference type="Proteomes" id="UP000317713">
    <property type="component" value="Chromosome"/>
</dbReference>
<sequence>MIPYKIFYDQKAEKLRIALPEGLSLVEEYLEVEVISELSKKTILDRIKKVNSGVEEVSDGMGNLYSSEIRKNVTRIYNSYVEAQLKEGIDTGEECESFIETKLLADLVSIWIDARIEFRKQRSATDNSH</sequence>
<evidence type="ECO:0000313" key="2">
    <source>
        <dbReference type="Proteomes" id="UP000317713"/>
    </source>
</evidence>
<proteinExistence type="predicted"/>
<organism evidence="1 2">
    <name type="scientific">Brevibacillus brevis</name>
    <name type="common">Bacillus brevis</name>
    <dbReference type="NCBI Taxonomy" id="1393"/>
    <lineage>
        <taxon>Bacteria</taxon>
        <taxon>Bacillati</taxon>
        <taxon>Bacillota</taxon>
        <taxon>Bacilli</taxon>
        <taxon>Bacillales</taxon>
        <taxon>Paenibacillaceae</taxon>
        <taxon>Brevibacillus</taxon>
    </lineage>
</organism>
<dbReference type="EMBL" id="CP042161">
    <property type="protein sequence ID" value="QDS36502.1"/>
    <property type="molecule type" value="Genomic_DNA"/>
</dbReference>
<dbReference type="AlphaFoldDB" id="A0A517IC72"/>
<dbReference type="RefSeq" id="WP_144618053.1">
    <property type="nucleotide sequence ID" value="NZ_CP042161.1"/>
</dbReference>
<gene>
    <name evidence="1" type="ORF">FPS98_22275</name>
</gene>
<protein>
    <submittedName>
        <fullName evidence="1">Uncharacterized protein</fullName>
    </submittedName>
</protein>
<reference evidence="1 2" key="1">
    <citation type="submission" date="2019-07" db="EMBL/GenBank/DDBJ databases">
        <title>Characterization of Brevibacillus brevis HK544, as a potential biocontrol agent.</title>
        <authorList>
            <person name="Kim H."/>
        </authorList>
    </citation>
    <scope>NUCLEOTIDE SEQUENCE [LARGE SCALE GENOMIC DNA]</scope>
    <source>
        <strain evidence="1 2">HK544</strain>
    </source>
</reference>
<evidence type="ECO:0000313" key="1">
    <source>
        <dbReference type="EMBL" id="QDS36502.1"/>
    </source>
</evidence>
<name>A0A517IC72_BREBE</name>
<accession>A0A517IC72</accession>